<dbReference type="OrthoDB" id="2129688at2759"/>
<dbReference type="InterPro" id="IPR000210">
    <property type="entry name" value="BTB/POZ_dom"/>
</dbReference>
<keyword evidence="3" id="KW-1185">Reference proteome</keyword>
<dbReference type="EMBL" id="CAJVRL010000067">
    <property type="protein sequence ID" value="CAG8955889.1"/>
    <property type="molecule type" value="Genomic_DNA"/>
</dbReference>
<evidence type="ECO:0000313" key="2">
    <source>
        <dbReference type="EMBL" id="CAG8955889.1"/>
    </source>
</evidence>
<name>A0A9N9KXX1_9HELO</name>
<proteinExistence type="predicted"/>
<dbReference type="Gene3D" id="3.30.710.10">
    <property type="entry name" value="Potassium Channel Kv1.1, Chain A"/>
    <property type="match status" value="1"/>
</dbReference>
<dbReference type="InterPro" id="IPR011333">
    <property type="entry name" value="SKP1/BTB/POZ_sf"/>
</dbReference>
<sequence length="367" mass="41926">MTSEMAPELPSESSEAPAKQAPIIFRLPHKTPDVRLVVFDQEYHVHSTILKLYSNYFRKFLDSPDKPGSSPSSLFKYEYVTVVDDDGIWALESAHKVQAIKPDALALLESSGKISVKSECAIFRKLMSAMYHRPYTIDSASDILELTRVADFYCALPIVSATLSGSLISSEYFAKKHFIKGKDNPDFVWYRAPELLLAAYRLRHAILFRECLIHTVDFLDASRRLSRDDRYKSYHLLDQNDVLYRIVLEHHNLKCQKIMKVNMEQIKLAQDPKVSFLPSAETLEIIETERPDMNAKYFRAVRQELAAQKLGGPEKPLMKALDDLLKSNLVLDKTGRSPGEDGIYECSFQACDADKVVLPWNEDEIDW</sequence>
<feature type="domain" description="BTB" evidence="1">
    <location>
        <begin position="32"/>
        <end position="139"/>
    </location>
</feature>
<dbReference type="SMART" id="SM00225">
    <property type="entry name" value="BTB"/>
    <property type="match status" value="1"/>
</dbReference>
<dbReference type="SUPFAM" id="SSF54695">
    <property type="entry name" value="POZ domain"/>
    <property type="match status" value="1"/>
</dbReference>
<protein>
    <recommendedName>
        <fullName evidence="1">BTB domain-containing protein</fullName>
    </recommendedName>
</protein>
<dbReference type="Proteomes" id="UP000696280">
    <property type="component" value="Unassembled WGS sequence"/>
</dbReference>
<evidence type="ECO:0000259" key="1">
    <source>
        <dbReference type="PROSITE" id="PS50097"/>
    </source>
</evidence>
<dbReference type="PROSITE" id="PS50097">
    <property type="entry name" value="BTB"/>
    <property type="match status" value="1"/>
</dbReference>
<dbReference type="AlphaFoldDB" id="A0A9N9KXX1"/>
<dbReference type="Pfam" id="PF00651">
    <property type="entry name" value="BTB"/>
    <property type="match status" value="1"/>
</dbReference>
<dbReference type="CDD" id="cd18186">
    <property type="entry name" value="BTB_POZ_ZBTB_KLHL-like"/>
    <property type="match status" value="1"/>
</dbReference>
<reference evidence="2" key="1">
    <citation type="submission" date="2021-07" db="EMBL/GenBank/DDBJ databases">
        <authorList>
            <person name="Durling M."/>
        </authorList>
    </citation>
    <scope>NUCLEOTIDE SEQUENCE</scope>
</reference>
<evidence type="ECO:0000313" key="3">
    <source>
        <dbReference type="Proteomes" id="UP000696280"/>
    </source>
</evidence>
<gene>
    <name evidence="2" type="ORF">HYFRA_00008739</name>
</gene>
<organism evidence="2 3">
    <name type="scientific">Hymenoscyphus fraxineus</name>
    <dbReference type="NCBI Taxonomy" id="746836"/>
    <lineage>
        <taxon>Eukaryota</taxon>
        <taxon>Fungi</taxon>
        <taxon>Dikarya</taxon>
        <taxon>Ascomycota</taxon>
        <taxon>Pezizomycotina</taxon>
        <taxon>Leotiomycetes</taxon>
        <taxon>Helotiales</taxon>
        <taxon>Helotiaceae</taxon>
        <taxon>Hymenoscyphus</taxon>
    </lineage>
</organism>
<comment type="caution">
    <text evidence="2">The sequence shown here is derived from an EMBL/GenBank/DDBJ whole genome shotgun (WGS) entry which is preliminary data.</text>
</comment>
<accession>A0A9N9KXX1</accession>